<evidence type="ECO:0000313" key="2">
    <source>
        <dbReference type="EMBL" id="GIH95406.1"/>
    </source>
</evidence>
<protein>
    <submittedName>
        <fullName evidence="2">Uncharacterized protein</fullName>
    </submittedName>
</protein>
<dbReference type="RefSeq" id="WP_204067502.1">
    <property type="nucleotide sequence ID" value="NZ_BOOJ01000052.1"/>
</dbReference>
<reference evidence="2 3" key="1">
    <citation type="submission" date="2021-01" db="EMBL/GenBank/DDBJ databases">
        <title>Whole genome shotgun sequence of Planobispora siamensis NBRC 107568.</title>
        <authorList>
            <person name="Komaki H."/>
            <person name="Tamura T."/>
        </authorList>
    </citation>
    <scope>NUCLEOTIDE SEQUENCE [LARGE SCALE GENOMIC DNA]</scope>
    <source>
        <strain evidence="2 3">NBRC 107568</strain>
    </source>
</reference>
<evidence type="ECO:0000313" key="3">
    <source>
        <dbReference type="Proteomes" id="UP000619788"/>
    </source>
</evidence>
<dbReference type="Proteomes" id="UP000619788">
    <property type="component" value="Unassembled WGS sequence"/>
</dbReference>
<dbReference type="EMBL" id="BOOJ01000052">
    <property type="protein sequence ID" value="GIH95406.1"/>
    <property type="molecule type" value="Genomic_DNA"/>
</dbReference>
<comment type="caution">
    <text evidence="2">The sequence shown here is derived from an EMBL/GenBank/DDBJ whole genome shotgun (WGS) entry which is preliminary data.</text>
</comment>
<proteinExistence type="predicted"/>
<evidence type="ECO:0000256" key="1">
    <source>
        <dbReference type="SAM" id="MobiDB-lite"/>
    </source>
</evidence>
<feature type="region of interest" description="Disordered" evidence="1">
    <location>
        <begin position="34"/>
        <end position="54"/>
    </location>
</feature>
<gene>
    <name evidence="2" type="ORF">Psi01_60360</name>
</gene>
<keyword evidence="3" id="KW-1185">Reference proteome</keyword>
<dbReference type="AlphaFoldDB" id="A0A8J3SMQ3"/>
<organism evidence="2 3">
    <name type="scientific">Planobispora siamensis</name>
    <dbReference type="NCBI Taxonomy" id="936338"/>
    <lineage>
        <taxon>Bacteria</taxon>
        <taxon>Bacillati</taxon>
        <taxon>Actinomycetota</taxon>
        <taxon>Actinomycetes</taxon>
        <taxon>Streptosporangiales</taxon>
        <taxon>Streptosporangiaceae</taxon>
        <taxon>Planobispora</taxon>
    </lineage>
</organism>
<name>A0A8J3SMQ3_9ACTN</name>
<sequence length="54" mass="5945">MPINTDGLPPTAVLAIHQQVARTLRDPLDAARVQETADQLRRTARQARQEVPAS</sequence>
<accession>A0A8J3SMQ3</accession>